<feature type="compositionally biased region" description="Low complexity" evidence="4">
    <location>
        <begin position="100"/>
        <end position="120"/>
    </location>
</feature>
<dbReference type="Gene3D" id="3.80.10.10">
    <property type="entry name" value="Ribonuclease Inhibitor"/>
    <property type="match status" value="1"/>
</dbReference>
<name>A0ABQ5KXD1_9EUKA</name>
<evidence type="ECO:0000313" key="5">
    <source>
        <dbReference type="EMBL" id="GKT36099.1"/>
    </source>
</evidence>
<feature type="compositionally biased region" description="Basic and acidic residues" evidence="4">
    <location>
        <begin position="83"/>
        <end position="97"/>
    </location>
</feature>
<reference evidence="5" key="1">
    <citation type="submission" date="2022-03" db="EMBL/GenBank/DDBJ databases">
        <title>Draft genome sequence of Aduncisulcus paluster, a free-living microaerophilic Fornicata.</title>
        <authorList>
            <person name="Yuyama I."/>
            <person name="Kume K."/>
            <person name="Tamura T."/>
            <person name="Inagaki Y."/>
            <person name="Hashimoto T."/>
        </authorList>
    </citation>
    <scope>NUCLEOTIDE SEQUENCE</scope>
    <source>
        <strain evidence="5">NY0171</strain>
    </source>
</reference>
<dbReference type="PANTHER" id="PTHR24113:SF12">
    <property type="entry name" value="RAN GTPASE-ACTIVATING PROTEIN 1"/>
    <property type="match status" value="1"/>
</dbReference>
<dbReference type="Pfam" id="PF13516">
    <property type="entry name" value="LRR_6"/>
    <property type="match status" value="1"/>
</dbReference>
<evidence type="ECO:0008006" key="7">
    <source>
        <dbReference type="Google" id="ProtNLM"/>
    </source>
</evidence>
<dbReference type="InterPro" id="IPR032675">
    <property type="entry name" value="LRR_dom_sf"/>
</dbReference>
<feature type="region of interest" description="Disordered" evidence="4">
    <location>
        <begin position="1"/>
        <end position="129"/>
    </location>
</feature>
<sequence>MGSSCSKVDKNTDNAASSPSIPKNIDNIEDIKVEQKDATSPTISNPKKSEHNEYDVEEEEEEEEEESETTSSSSSISNKRSSKPVEVESKKVFKEQTKASVTITKSITSISSTTSSDKPTISPPKPKPVSVPLSLIETLRQQSEGSIPLKKESFLGPSEEDIRKMEKESKKILNALSKPLSHEIAFQEVVRRVGGELKILDDLVAEMGIEGVTEIDFLADFGDLSTVEARSVRQQVERMKRLERFIASPILNEITSVEARCEIIASLPSLQCLEELFVSVGSAAEADYLSTVFSHLPSLSILRIDFRGCTPDICARRLISSLSHLEELTSLSIGSLVDGDLSLKALGSIIASLPCLRELNLFSLNNVNYDGMQSVCECIGDELEELRSFSCDMVTLDDDMCRCIGDMLKERRKTLRRLTLSACSMTSEGVKIIASRGLKHLRYLTDLDLAYSGVDCDCIKNLMEAIASCSELEVLALQGNKIDDMGALVISKVVSDQLLKLDELNLYSNSIGKSGMRELTRVLSEHPTISRVYLGDNSKAEDDSEIKSLMENVEDVCRRRAHKMLGG</sequence>
<comment type="caution">
    <text evidence="5">The sequence shown here is derived from an EMBL/GenBank/DDBJ whole genome shotgun (WGS) entry which is preliminary data.</text>
</comment>
<evidence type="ECO:0000256" key="1">
    <source>
        <dbReference type="ARBA" id="ARBA00022468"/>
    </source>
</evidence>
<keyword evidence="2" id="KW-0433">Leucine-rich repeat</keyword>
<dbReference type="EMBL" id="BQXS01011142">
    <property type="protein sequence ID" value="GKT36099.1"/>
    <property type="molecule type" value="Genomic_DNA"/>
</dbReference>
<dbReference type="InterPro" id="IPR001611">
    <property type="entry name" value="Leu-rich_rpt"/>
</dbReference>
<protein>
    <recommendedName>
        <fullName evidence="7">RNI-like protein</fullName>
    </recommendedName>
</protein>
<dbReference type="SUPFAM" id="SSF52047">
    <property type="entry name" value="RNI-like"/>
    <property type="match status" value="1"/>
</dbReference>
<dbReference type="InterPro" id="IPR027038">
    <property type="entry name" value="RanGap"/>
</dbReference>
<gene>
    <name evidence="5" type="ORF">ADUPG1_009127</name>
</gene>
<organism evidence="5 6">
    <name type="scientific">Aduncisulcus paluster</name>
    <dbReference type="NCBI Taxonomy" id="2918883"/>
    <lineage>
        <taxon>Eukaryota</taxon>
        <taxon>Metamonada</taxon>
        <taxon>Carpediemonas-like organisms</taxon>
        <taxon>Aduncisulcus</taxon>
    </lineage>
</organism>
<proteinExistence type="predicted"/>
<evidence type="ECO:0000313" key="6">
    <source>
        <dbReference type="Proteomes" id="UP001057375"/>
    </source>
</evidence>
<keyword evidence="1" id="KW-0343">GTPase activation</keyword>
<accession>A0ABQ5KXD1</accession>
<feature type="compositionally biased region" description="Acidic residues" evidence="4">
    <location>
        <begin position="55"/>
        <end position="68"/>
    </location>
</feature>
<dbReference type="SMART" id="SM00368">
    <property type="entry name" value="LRR_RI"/>
    <property type="match status" value="4"/>
</dbReference>
<dbReference type="PANTHER" id="PTHR24113">
    <property type="entry name" value="RAN GTPASE-ACTIVATING PROTEIN 1"/>
    <property type="match status" value="1"/>
</dbReference>
<keyword evidence="3" id="KW-0677">Repeat</keyword>
<evidence type="ECO:0000256" key="3">
    <source>
        <dbReference type="ARBA" id="ARBA00022737"/>
    </source>
</evidence>
<keyword evidence="6" id="KW-1185">Reference proteome</keyword>
<dbReference type="Proteomes" id="UP001057375">
    <property type="component" value="Unassembled WGS sequence"/>
</dbReference>
<evidence type="ECO:0000256" key="2">
    <source>
        <dbReference type="ARBA" id="ARBA00022614"/>
    </source>
</evidence>
<evidence type="ECO:0000256" key="4">
    <source>
        <dbReference type="SAM" id="MobiDB-lite"/>
    </source>
</evidence>